<keyword evidence="4" id="KW-0472">Membrane</keyword>
<evidence type="ECO:0000256" key="1">
    <source>
        <dbReference type="ARBA" id="ARBA00004167"/>
    </source>
</evidence>
<keyword evidence="8" id="KW-1185">Reference proteome</keyword>
<dbReference type="InterPro" id="IPR007452">
    <property type="entry name" value="TamB_C"/>
</dbReference>
<keyword evidence="3" id="KW-1133">Transmembrane helix</keyword>
<dbReference type="GO" id="GO:0005886">
    <property type="term" value="C:plasma membrane"/>
    <property type="evidence" value="ECO:0007669"/>
    <property type="project" value="InterPro"/>
</dbReference>
<dbReference type="Proteomes" id="UP000190230">
    <property type="component" value="Unassembled WGS sequence"/>
</dbReference>
<evidence type="ECO:0000259" key="6">
    <source>
        <dbReference type="Pfam" id="PF04357"/>
    </source>
</evidence>
<dbReference type="GO" id="GO:0009306">
    <property type="term" value="P:protein secretion"/>
    <property type="evidence" value="ECO:0007669"/>
    <property type="project" value="InterPro"/>
</dbReference>
<evidence type="ECO:0000313" key="7">
    <source>
        <dbReference type="EMBL" id="SKB32794.1"/>
    </source>
</evidence>
<protein>
    <recommendedName>
        <fullName evidence="6">Translocation and assembly module TamB C-terminal domain-containing protein</fullName>
    </recommendedName>
</protein>
<organism evidence="7 8">
    <name type="scientific">Salegentibacter holothuriorum</name>
    <dbReference type="NCBI Taxonomy" id="241145"/>
    <lineage>
        <taxon>Bacteria</taxon>
        <taxon>Pseudomonadati</taxon>
        <taxon>Bacteroidota</taxon>
        <taxon>Flavobacteriia</taxon>
        <taxon>Flavobacteriales</taxon>
        <taxon>Flavobacteriaceae</taxon>
        <taxon>Salegentibacter</taxon>
    </lineage>
</organism>
<accession>A0A1T5ACU4</accession>
<evidence type="ECO:0000256" key="5">
    <source>
        <dbReference type="SAM" id="MobiDB-lite"/>
    </source>
</evidence>
<proteinExistence type="predicted"/>
<sequence>MVTLLLLFVIILIIFSIPAVQTGVAKRLTDSINEKNNVNISIDRVSLTYFGKVKINGIYIEDHHKDTLIFSEELRTSLPGISNLLSNNPHLGNTYLDGLELNMRRYKGEDRDNLGKFIQKLSKQPSGDSTQFELWVDRVQISNGNYSFINEDSENPELLLLDSLNIYARDLKIKGPEINVLIEGLKGKEKRGLNIDNLSTNFSYTPEQMVFEDLILQTPQSLVNANLEFNYQIEDFSDFVNKVEITGTFTESIVSSTDLQVFYTEFGDDQIMQLNTDFEGTLNSFNLPNLQLTGMDRSRVEGDVNIKGAFSQGGEDFELTGDFSEFTTNYYDLVNLLPGDLRGKLPETLREFGNLRMQGDAIVTGSNLDADVIINTQLGSAEADVILRGFNNSQNVTYTGKLIFQDVNIGKLANNKNLGKTSFNLDIDGTGFDAETLDAELKGQISKLQFNDYTYQGIRVIGNLRNPVFNGLLMANDPNLKMEFNGLADLSEDINNYDFEASVGYADLNALNFVTRDSLSIFKGDVIMNMKGTDIDDAFGEILLLNTSYQNQNDLYYFDNFSITSSFEGPIRTLSINSQDVISGEIKGDFILSEIRPLIENSLGSIYTNYKPRTITKNQHLEFDFDIYNKIVEVFYPKINLAPNTFIRGHLASDESEFKVNFRSPKIDLFGNMMETVNLNIDNTNPIYNTYFEADSVSTNVYNFSEFSFINVTQRDTLFIRSEFQGGRNNEDFFNVNLFHTINEDNKSVIGIQRSDLTFKNNTWYLNEDGNKNNKIVFDLDFKDITIDSLVMSHKNEEIRLSGELRDTTYKDFKMEFENVDIGKITPHIDSLRLAGTLNGKFDLLQEDGAYYPNTDLKIDSLDINDNLLGNLVLNVEGNETLTNYAINANLRKNGHESLNAIGNIDVSGSEPIIDMGVDLEDLNLAAFSPLGGDVISNIRGAASGNAKVAGNYKNPDFSGNISLKNAGLRIPYLNVDLAFNDDAAVVNLNQQQFIFDDVEIVDTKYQTTGTLNGSIGHKNFKEWNLDLNIDTNRLLVLDTEDEEDALYYGTAFISGDASIAGPTDQLVIDVTATTERGTVFKIPLSDTESVGDNSYIHFLSPEEKAAREAGQTIELPEVTGLELIFDLDITNNAEVEVVVDQTSGSTLKGRGSGNLLLEINTNGKFNMWGDFVVYEGVYNFKYAGLVQKVFNVESGGSINWNGDPTDAQLDVSAIYALNANPAVLLENPSINRKIPVEVIINLQGEIIQPDITFDIAFPNASSVVRSELEYRMDDRASKELQALFLVTQGAFYSEFGLRQNAITGTLAERASSIVNDIFAGDDGKFQVGVNYVQGDRTPDQQTVDRFGLTLSTQISDRVIINGQVGVPIGGVTESIIVGDLEIDFLLNEDGTLRAKVFNRENNIQFIGEEIGFTQGIGLSYSVDFDTFKELIRKIASTEIKALSEETKPQTETRPVAPNYIRFPDENSN</sequence>
<keyword evidence="2" id="KW-0812">Transmembrane</keyword>
<dbReference type="EMBL" id="FUYY01000001">
    <property type="protein sequence ID" value="SKB32794.1"/>
    <property type="molecule type" value="Genomic_DNA"/>
</dbReference>
<evidence type="ECO:0000256" key="3">
    <source>
        <dbReference type="ARBA" id="ARBA00022989"/>
    </source>
</evidence>
<reference evidence="8" key="1">
    <citation type="submission" date="2017-02" db="EMBL/GenBank/DDBJ databases">
        <authorList>
            <person name="Varghese N."/>
            <person name="Submissions S."/>
        </authorList>
    </citation>
    <scope>NUCLEOTIDE SEQUENCE [LARGE SCALE GENOMIC DNA]</scope>
    <source>
        <strain evidence="8">DSM 23405</strain>
    </source>
</reference>
<evidence type="ECO:0000256" key="4">
    <source>
        <dbReference type="ARBA" id="ARBA00023136"/>
    </source>
</evidence>
<feature type="region of interest" description="Disordered" evidence="5">
    <location>
        <begin position="1446"/>
        <end position="1469"/>
    </location>
</feature>
<dbReference type="STRING" id="241145.SAMN05660776_0429"/>
<dbReference type="RefSeq" id="WP_245828684.1">
    <property type="nucleotide sequence ID" value="NZ_FUYY01000001.1"/>
</dbReference>
<comment type="subcellular location">
    <subcellularLocation>
        <location evidence="1">Membrane</location>
        <topology evidence="1">Single-pass membrane protein</topology>
    </subcellularLocation>
</comment>
<dbReference type="Pfam" id="PF04357">
    <property type="entry name" value="TamB"/>
    <property type="match status" value="1"/>
</dbReference>
<gene>
    <name evidence="7" type="ORF">SAMN05660776_0429</name>
</gene>
<evidence type="ECO:0000256" key="2">
    <source>
        <dbReference type="ARBA" id="ARBA00022692"/>
    </source>
</evidence>
<name>A0A1T5ACU4_9FLAO</name>
<feature type="domain" description="Translocation and assembly module TamB C-terminal" evidence="6">
    <location>
        <begin position="1005"/>
        <end position="1425"/>
    </location>
</feature>
<evidence type="ECO:0000313" key="8">
    <source>
        <dbReference type="Proteomes" id="UP000190230"/>
    </source>
</evidence>